<name>A0AAU9D6D1_9FUSO</name>
<evidence type="ECO:0000256" key="4">
    <source>
        <dbReference type="ARBA" id="ARBA00022692"/>
    </source>
</evidence>
<dbReference type="Pfam" id="PF00571">
    <property type="entry name" value="CBS"/>
    <property type="match status" value="2"/>
</dbReference>
<evidence type="ECO:0000313" key="11">
    <source>
        <dbReference type="EMBL" id="BDU50103.1"/>
    </source>
</evidence>
<evidence type="ECO:0000259" key="10">
    <source>
        <dbReference type="PROSITE" id="PS51371"/>
    </source>
</evidence>
<keyword evidence="9" id="KW-1003">Cell membrane</keyword>
<evidence type="ECO:0000256" key="8">
    <source>
        <dbReference type="PROSITE-ProRule" id="PRU00703"/>
    </source>
</evidence>
<gene>
    <name evidence="11" type="ORF">HLVA_06720</name>
</gene>
<keyword evidence="3 9" id="KW-0813">Transport</keyword>
<comment type="subunit">
    <text evidence="9">Homodimer.</text>
</comment>
<evidence type="ECO:0000256" key="5">
    <source>
        <dbReference type="ARBA" id="ARBA00022842"/>
    </source>
</evidence>
<organism evidence="11 12">
    <name type="scientific">Haliovirga abyssi</name>
    <dbReference type="NCBI Taxonomy" id="2996794"/>
    <lineage>
        <taxon>Bacteria</taxon>
        <taxon>Fusobacteriati</taxon>
        <taxon>Fusobacteriota</taxon>
        <taxon>Fusobacteriia</taxon>
        <taxon>Fusobacteriales</taxon>
        <taxon>Haliovirgaceae</taxon>
        <taxon>Haliovirga</taxon>
    </lineage>
</organism>
<dbReference type="InterPro" id="IPR006669">
    <property type="entry name" value="MgtE_transporter"/>
</dbReference>
<comment type="similarity">
    <text evidence="2 9">Belongs to the SLC41A transporter family.</text>
</comment>
<sequence length="450" mass="50540">MMKSIILIKLIKEFVKNENYKKLKELLGTMHVPDIADILEKLDIVDRKMIYENMDVEDVAILITEINSEYQEEMITLLENHRLKEVLENMSNDDIADIFGEVSEEEVKHLMKLMDDEDREEVKKLVKHESDSAGGLMTTEYFTVFTGVKIKEVIAQLKRKGEDAELIYYIYIIDKSNKLKGVVSLRDIIINNGDIVIDKIMKKNLISVNVETDQEDVASIFSKYDLFAVPVVDEGNKLIGIITVDDIIDVMEEEATEDLYAMAGLTENESEKNNIISSVKIRFPWLMVSLFGELISATIMQEFGYALNKIVALAFFIPLIMAMGGNSGSQSSAMMVRKIALGEDEKSKLLKHIWKETVAGVIVGIISGVLVGIISYLWQGNILLSFIISFSLFVAMTWAAWFGSIIPLTFEKFKIDPAVASGPFITTANDVGGILIYFGLATVLMKVLKV</sequence>
<evidence type="ECO:0000256" key="1">
    <source>
        <dbReference type="ARBA" id="ARBA00004141"/>
    </source>
</evidence>
<dbReference type="Pfam" id="PF01769">
    <property type="entry name" value="MgtE"/>
    <property type="match status" value="1"/>
</dbReference>
<keyword evidence="7 9" id="KW-0472">Membrane</keyword>
<feature type="domain" description="CBS" evidence="10">
    <location>
        <begin position="201"/>
        <end position="259"/>
    </location>
</feature>
<dbReference type="Proteomes" id="UP001321582">
    <property type="component" value="Chromosome"/>
</dbReference>
<dbReference type="CDD" id="cd04606">
    <property type="entry name" value="CBS_pair_Mg_transporter"/>
    <property type="match status" value="1"/>
</dbReference>
<evidence type="ECO:0000256" key="2">
    <source>
        <dbReference type="ARBA" id="ARBA00009749"/>
    </source>
</evidence>
<dbReference type="NCBIfam" id="TIGR00400">
    <property type="entry name" value="mgtE"/>
    <property type="match status" value="1"/>
</dbReference>
<dbReference type="SMART" id="SM00116">
    <property type="entry name" value="CBS"/>
    <property type="match status" value="2"/>
</dbReference>
<dbReference type="Gene3D" id="1.10.357.20">
    <property type="entry name" value="SLC41 divalent cation transporters, integral membrane domain"/>
    <property type="match status" value="1"/>
</dbReference>
<dbReference type="GO" id="GO:0005886">
    <property type="term" value="C:plasma membrane"/>
    <property type="evidence" value="ECO:0007669"/>
    <property type="project" value="UniProtKB-SubCell"/>
</dbReference>
<dbReference type="Gene3D" id="1.25.60.10">
    <property type="entry name" value="MgtE N-terminal domain-like"/>
    <property type="match status" value="1"/>
</dbReference>
<dbReference type="InterPro" id="IPR046342">
    <property type="entry name" value="CBS_dom_sf"/>
</dbReference>
<dbReference type="PANTHER" id="PTHR43773">
    <property type="entry name" value="MAGNESIUM TRANSPORTER MGTE"/>
    <property type="match status" value="1"/>
</dbReference>
<protein>
    <recommendedName>
        <fullName evidence="9">Magnesium transporter MgtE</fullName>
    </recommendedName>
</protein>
<feature type="transmembrane region" description="Helical" evidence="9">
    <location>
        <begin position="431"/>
        <end position="448"/>
    </location>
</feature>
<feature type="domain" description="CBS" evidence="10">
    <location>
        <begin position="137"/>
        <end position="199"/>
    </location>
</feature>
<dbReference type="RefSeq" id="WP_307905039.1">
    <property type="nucleotide sequence ID" value="NZ_AP027059.1"/>
</dbReference>
<dbReference type="GO" id="GO:0015095">
    <property type="term" value="F:magnesium ion transmembrane transporter activity"/>
    <property type="evidence" value="ECO:0007669"/>
    <property type="project" value="UniProtKB-UniRule"/>
</dbReference>
<feature type="transmembrane region" description="Helical" evidence="9">
    <location>
        <begin position="306"/>
        <end position="325"/>
    </location>
</feature>
<keyword evidence="12" id="KW-1185">Reference proteome</keyword>
<dbReference type="Gene3D" id="3.10.580.10">
    <property type="entry name" value="CBS-domain"/>
    <property type="match status" value="1"/>
</dbReference>
<evidence type="ECO:0000313" key="12">
    <source>
        <dbReference type="Proteomes" id="UP001321582"/>
    </source>
</evidence>
<evidence type="ECO:0000256" key="7">
    <source>
        <dbReference type="ARBA" id="ARBA00023136"/>
    </source>
</evidence>
<comment type="subcellular location">
    <subcellularLocation>
        <location evidence="9">Cell membrane</location>
        <topology evidence="9">Multi-pass membrane protein</topology>
    </subcellularLocation>
    <subcellularLocation>
        <location evidence="1">Membrane</location>
        <topology evidence="1">Multi-pass membrane protein</topology>
    </subcellularLocation>
</comment>
<accession>A0AAU9D6D1</accession>
<reference evidence="11 12" key="1">
    <citation type="submission" date="2022-11" db="EMBL/GenBank/DDBJ databases">
        <title>Haliovirga abyssi gen. nov., sp. nov., a mesophilic fermentative bacterium isolated from the Iheya North hydrothermal field and the proposal of Haliovirgaceae fam. nov.</title>
        <authorList>
            <person name="Miyazaki U."/>
            <person name="Tame A."/>
            <person name="Miyazaki J."/>
            <person name="Takai K."/>
            <person name="Sawayama S."/>
            <person name="Kitajima M."/>
            <person name="Okamoto A."/>
            <person name="Nakagawa S."/>
        </authorList>
    </citation>
    <scope>NUCLEOTIDE SEQUENCE [LARGE SCALE GENOMIC DNA]</scope>
    <source>
        <strain evidence="11 12">IC12</strain>
    </source>
</reference>
<feature type="transmembrane region" description="Helical" evidence="9">
    <location>
        <begin position="384"/>
        <end position="410"/>
    </location>
</feature>
<evidence type="ECO:0000256" key="3">
    <source>
        <dbReference type="ARBA" id="ARBA00022448"/>
    </source>
</evidence>
<keyword evidence="5 9" id="KW-0460">Magnesium</keyword>
<keyword evidence="4 9" id="KW-0812">Transmembrane</keyword>
<comment type="caution">
    <text evidence="9">Lacks conserved residue(s) required for the propagation of feature annotation.</text>
</comment>
<keyword evidence="8" id="KW-0129">CBS domain</keyword>
<dbReference type="SUPFAM" id="SSF161093">
    <property type="entry name" value="MgtE membrane domain-like"/>
    <property type="match status" value="1"/>
</dbReference>
<dbReference type="PROSITE" id="PS51371">
    <property type="entry name" value="CBS"/>
    <property type="match status" value="2"/>
</dbReference>
<dbReference type="InterPro" id="IPR000644">
    <property type="entry name" value="CBS_dom"/>
</dbReference>
<dbReference type="GO" id="GO:0046872">
    <property type="term" value="F:metal ion binding"/>
    <property type="evidence" value="ECO:0007669"/>
    <property type="project" value="UniProtKB-KW"/>
</dbReference>
<evidence type="ECO:0000256" key="6">
    <source>
        <dbReference type="ARBA" id="ARBA00022989"/>
    </source>
</evidence>
<keyword evidence="6 9" id="KW-1133">Transmembrane helix</keyword>
<dbReference type="InterPro" id="IPR006667">
    <property type="entry name" value="SLC41_membr_dom"/>
</dbReference>
<comment type="function">
    <text evidence="9">Acts as a magnesium transporter.</text>
</comment>
<dbReference type="InterPro" id="IPR036739">
    <property type="entry name" value="SLC41_membr_dom_sf"/>
</dbReference>
<dbReference type="EMBL" id="AP027059">
    <property type="protein sequence ID" value="BDU50103.1"/>
    <property type="molecule type" value="Genomic_DNA"/>
</dbReference>
<dbReference type="InterPro" id="IPR038076">
    <property type="entry name" value="MgtE_N_sf"/>
</dbReference>
<keyword evidence="9" id="KW-0479">Metal-binding</keyword>
<dbReference type="PANTHER" id="PTHR43773:SF1">
    <property type="entry name" value="MAGNESIUM TRANSPORTER MGTE"/>
    <property type="match status" value="1"/>
</dbReference>
<evidence type="ECO:0000256" key="9">
    <source>
        <dbReference type="RuleBase" id="RU362011"/>
    </source>
</evidence>
<proteinExistence type="inferred from homology"/>
<dbReference type="InterPro" id="IPR006668">
    <property type="entry name" value="Mg_transptr_MgtE_intracell_dom"/>
</dbReference>
<dbReference type="SUPFAM" id="SSF158791">
    <property type="entry name" value="MgtE N-terminal domain-like"/>
    <property type="match status" value="1"/>
</dbReference>
<dbReference type="AlphaFoldDB" id="A0AAU9D6D1"/>
<feature type="transmembrane region" description="Helical" evidence="9">
    <location>
        <begin position="358"/>
        <end position="378"/>
    </location>
</feature>
<dbReference type="Pfam" id="PF03448">
    <property type="entry name" value="MgtE_N"/>
    <property type="match status" value="1"/>
</dbReference>
<dbReference type="KEGG" id="haby:HLVA_06720"/>
<dbReference type="SUPFAM" id="SSF54631">
    <property type="entry name" value="CBS-domain pair"/>
    <property type="match status" value="1"/>
</dbReference>
<dbReference type="SMART" id="SM00924">
    <property type="entry name" value="MgtE_N"/>
    <property type="match status" value="1"/>
</dbReference>